<evidence type="ECO:0000256" key="4">
    <source>
        <dbReference type="ARBA" id="ARBA00022679"/>
    </source>
</evidence>
<evidence type="ECO:0000256" key="9">
    <source>
        <dbReference type="ARBA" id="ARBA00023136"/>
    </source>
</evidence>
<dbReference type="PANTHER" id="PTHR12317">
    <property type="entry name" value="DIACYLGLYCEROL O-ACYLTRANSFERASE"/>
    <property type="match status" value="1"/>
</dbReference>
<keyword evidence="4 11" id="KW-0808">Transferase</keyword>
<organism evidence="11">
    <name type="scientific">Toxoplasma gondii (strain ATCC 50861 / VEG)</name>
    <dbReference type="NCBI Taxonomy" id="432359"/>
    <lineage>
        <taxon>Eukaryota</taxon>
        <taxon>Sar</taxon>
        <taxon>Alveolata</taxon>
        <taxon>Apicomplexa</taxon>
        <taxon>Conoidasida</taxon>
        <taxon>Coccidia</taxon>
        <taxon>Eucoccidiorida</taxon>
        <taxon>Eimeriorina</taxon>
        <taxon>Sarcocystidae</taxon>
        <taxon>Toxoplasma</taxon>
    </lineage>
</organism>
<evidence type="ECO:0000256" key="1">
    <source>
        <dbReference type="ARBA" id="ARBA00004477"/>
    </source>
</evidence>
<proteinExistence type="inferred from homology"/>
<evidence type="ECO:0000256" key="10">
    <source>
        <dbReference type="ARBA" id="ARBA00023315"/>
    </source>
</evidence>
<evidence type="ECO:0000256" key="5">
    <source>
        <dbReference type="ARBA" id="ARBA00022692"/>
    </source>
</evidence>
<keyword evidence="10 11" id="KW-0012">Acyltransferase</keyword>
<keyword evidence="9" id="KW-0472">Membrane</keyword>
<reference evidence="11" key="1">
    <citation type="journal article" date="2015" name="PLoS ONE">
        <title>Comprehensive Evaluation of Toxoplasma gondii VEG and Neospora caninum LIV Genomes with Tachyzoite Stage Transcriptome and Proteome Defines Novel Transcript Features.</title>
        <authorList>
            <person name="Ramaprasad A."/>
            <person name="Mourier T."/>
            <person name="Naeem R."/>
            <person name="Malas T.B."/>
            <person name="Moussa E."/>
            <person name="Panigrahi A."/>
            <person name="Vermont S.J."/>
            <person name="Otto T.D."/>
            <person name="Wastling J."/>
            <person name="Pain A."/>
        </authorList>
    </citation>
    <scope>NUCLEOTIDE SEQUENCE</scope>
    <source>
        <strain evidence="11">VEG</strain>
    </source>
</reference>
<dbReference type="GO" id="GO:0019432">
    <property type="term" value="P:triglyceride biosynthetic process"/>
    <property type="evidence" value="ECO:0007669"/>
    <property type="project" value="TreeGrafter"/>
</dbReference>
<gene>
    <name evidence="11" type="ORF">BN1205_055660</name>
</gene>
<keyword evidence="8" id="KW-0443">Lipid metabolism</keyword>
<dbReference type="AlphaFoldDB" id="A0A0F7UPL4"/>
<dbReference type="PANTHER" id="PTHR12317:SF63">
    <property type="entry name" value="DIACYLGLYCEROL O-ACYLTRANSFERASE 2"/>
    <property type="match status" value="1"/>
</dbReference>
<dbReference type="EMBL" id="LN714492">
    <property type="protein sequence ID" value="CEL72130.1"/>
    <property type="molecule type" value="Genomic_DNA"/>
</dbReference>
<keyword evidence="5" id="KW-0812">Transmembrane</keyword>
<evidence type="ECO:0000313" key="11">
    <source>
        <dbReference type="EMBL" id="CEL72130.1"/>
    </source>
</evidence>
<dbReference type="Pfam" id="PF03982">
    <property type="entry name" value="DAGAT"/>
    <property type="match status" value="1"/>
</dbReference>
<sequence length="161" mass="17863">MAVASIVKYVPVYGHIIRLIGSQDVSWAELTTTLTRDGQSVVISPGGIAEMYTVDEKTENLILKDRQGLLRLALQTGSDVVPVYCFGNSETFKLVKASTKLQPLARTSKSRTEGTCQRYGEFLVLTRASMAGKKRSSLSTRRLKSFFMLTVLCLCVVTDFW</sequence>
<comment type="subcellular location">
    <subcellularLocation>
        <location evidence="1">Endoplasmic reticulum membrane</location>
        <topology evidence="1">Multi-pass membrane protein</topology>
    </subcellularLocation>
</comment>
<keyword evidence="6" id="KW-0256">Endoplasmic reticulum</keyword>
<evidence type="ECO:0000256" key="8">
    <source>
        <dbReference type="ARBA" id="ARBA00023098"/>
    </source>
</evidence>
<evidence type="ECO:0000256" key="2">
    <source>
        <dbReference type="ARBA" id="ARBA00005420"/>
    </source>
</evidence>
<keyword evidence="3" id="KW-0444">Lipid biosynthesis</keyword>
<dbReference type="GO" id="GO:0005789">
    <property type="term" value="C:endoplasmic reticulum membrane"/>
    <property type="evidence" value="ECO:0007669"/>
    <property type="project" value="UniProtKB-SubCell"/>
</dbReference>
<comment type="similarity">
    <text evidence="2">Belongs to the diacylglycerol acyltransferase family.</text>
</comment>
<accession>A0A0F7UPL4</accession>
<protein>
    <submittedName>
        <fullName evidence="11">Diacylglycerol acyltransferase</fullName>
    </submittedName>
</protein>
<dbReference type="GO" id="GO:0004144">
    <property type="term" value="F:diacylglycerol O-acyltransferase activity"/>
    <property type="evidence" value="ECO:0007669"/>
    <property type="project" value="TreeGrafter"/>
</dbReference>
<evidence type="ECO:0000256" key="3">
    <source>
        <dbReference type="ARBA" id="ARBA00022516"/>
    </source>
</evidence>
<name>A0A0F7UPL4_TOXGV</name>
<dbReference type="InterPro" id="IPR007130">
    <property type="entry name" value="DAGAT"/>
</dbReference>
<evidence type="ECO:0000256" key="6">
    <source>
        <dbReference type="ARBA" id="ARBA00022824"/>
    </source>
</evidence>
<keyword evidence="7" id="KW-1133">Transmembrane helix</keyword>
<evidence type="ECO:0000256" key="7">
    <source>
        <dbReference type="ARBA" id="ARBA00022989"/>
    </source>
</evidence>